<feature type="domain" description="Glycosyl transferase family 1" evidence="1">
    <location>
        <begin position="47"/>
        <end position="194"/>
    </location>
</feature>
<dbReference type="SUPFAM" id="SSF53756">
    <property type="entry name" value="UDP-Glycosyltransferase/glycogen phosphorylase"/>
    <property type="match status" value="1"/>
</dbReference>
<dbReference type="Gene3D" id="3.40.50.2000">
    <property type="entry name" value="Glycogen Phosphorylase B"/>
    <property type="match status" value="2"/>
</dbReference>
<name>A0A6S6QXC7_9HYPH</name>
<protein>
    <recommendedName>
        <fullName evidence="1">Glycosyl transferase family 1 domain-containing protein</fullName>
    </recommendedName>
</protein>
<organism evidence="2 3">
    <name type="scientific">Terrihabitans soli</name>
    <dbReference type="NCBI Taxonomy" id="708113"/>
    <lineage>
        <taxon>Bacteria</taxon>
        <taxon>Pseudomonadati</taxon>
        <taxon>Pseudomonadota</taxon>
        <taxon>Alphaproteobacteria</taxon>
        <taxon>Hyphomicrobiales</taxon>
        <taxon>Terrihabitans</taxon>
    </lineage>
</organism>
<evidence type="ECO:0000259" key="1">
    <source>
        <dbReference type="Pfam" id="PF00534"/>
    </source>
</evidence>
<dbReference type="EMBL" id="AP023361">
    <property type="protein sequence ID" value="BCJ91922.1"/>
    <property type="molecule type" value="Genomic_DNA"/>
</dbReference>
<dbReference type="InterPro" id="IPR050194">
    <property type="entry name" value="Glycosyltransferase_grp1"/>
</dbReference>
<dbReference type="Pfam" id="PF00534">
    <property type="entry name" value="Glycos_transf_1"/>
    <property type="match status" value="1"/>
</dbReference>
<accession>A0A6S6QXC7</accession>
<dbReference type="PANTHER" id="PTHR45947">
    <property type="entry name" value="SULFOQUINOVOSYL TRANSFERASE SQD2"/>
    <property type="match status" value="1"/>
</dbReference>
<evidence type="ECO:0000313" key="2">
    <source>
        <dbReference type="EMBL" id="BCJ91922.1"/>
    </source>
</evidence>
<dbReference type="PANTHER" id="PTHR45947:SF3">
    <property type="entry name" value="SULFOQUINOVOSYL TRANSFERASE SQD2"/>
    <property type="match status" value="1"/>
</dbReference>
<keyword evidence="3" id="KW-1185">Reference proteome</keyword>
<reference evidence="2 3" key="1">
    <citation type="submission" date="2020-08" db="EMBL/GenBank/DDBJ databases">
        <title>Genome sequence of Rhizobiales bacterium strain IZ6.</title>
        <authorList>
            <person name="Nakai R."/>
            <person name="Naganuma T."/>
        </authorList>
    </citation>
    <scope>NUCLEOTIDE SEQUENCE [LARGE SCALE GENOMIC DNA]</scope>
    <source>
        <strain evidence="2 3">IZ6</strain>
    </source>
</reference>
<gene>
    <name evidence="2" type="ORF">IZ6_26570</name>
</gene>
<sequence length="238" mass="25812">MTRFSASRYDALCASSDSDYKLFSQISQRVHRIGNGVDGSKWQGRASAEPTKTLIYFGRFSKNKRIDLLFPLLSALRRSGEDWKLIIAGRPWDVSVEELAGMSGRFPADTVEIHPSPSDGDVAHLIGKSSFYVSASEHEGFGISVVEAMAAGLVPVLSRIPAFETLVAKSGIGVLLDRFDGADAADAVRTALVDLSRDGAAQRQKLLEAAESYDWKTEAGKLIDLYDSLLAAGRTGRQ</sequence>
<dbReference type="GO" id="GO:0016757">
    <property type="term" value="F:glycosyltransferase activity"/>
    <property type="evidence" value="ECO:0007669"/>
    <property type="project" value="InterPro"/>
</dbReference>
<dbReference type="AlphaFoldDB" id="A0A6S6QXC7"/>
<dbReference type="InterPro" id="IPR001296">
    <property type="entry name" value="Glyco_trans_1"/>
</dbReference>
<proteinExistence type="predicted"/>
<dbReference type="KEGG" id="tso:IZ6_26570"/>
<dbReference type="CDD" id="cd03801">
    <property type="entry name" value="GT4_PimA-like"/>
    <property type="match status" value="1"/>
</dbReference>
<dbReference type="Proteomes" id="UP000515317">
    <property type="component" value="Chromosome"/>
</dbReference>
<evidence type="ECO:0000313" key="3">
    <source>
        <dbReference type="Proteomes" id="UP000515317"/>
    </source>
</evidence>